<comment type="caution">
    <text evidence="1">The sequence shown here is derived from an EMBL/GenBank/DDBJ whole genome shotgun (WGS) entry which is preliminary data.</text>
</comment>
<organism evidence="1 2">
    <name type="scientific">Artomyces pyxidatus</name>
    <dbReference type="NCBI Taxonomy" id="48021"/>
    <lineage>
        <taxon>Eukaryota</taxon>
        <taxon>Fungi</taxon>
        <taxon>Dikarya</taxon>
        <taxon>Basidiomycota</taxon>
        <taxon>Agaricomycotina</taxon>
        <taxon>Agaricomycetes</taxon>
        <taxon>Russulales</taxon>
        <taxon>Auriscalpiaceae</taxon>
        <taxon>Artomyces</taxon>
    </lineage>
</organism>
<keyword evidence="2" id="KW-1185">Reference proteome</keyword>
<dbReference type="Proteomes" id="UP000814140">
    <property type="component" value="Unassembled WGS sequence"/>
</dbReference>
<evidence type="ECO:0000313" key="2">
    <source>
        <dbReference type="Proteomes" id="UP000814140"/>
    </source>
</evidence>
<sequence length="490" mass="54851">MRFVSALLLLFAFLLQIINSFESPVTSRMTPSVPTNGTTSSTLPDRYSGSCTDISICRTRYTIIWSSLVTIIACVWTAIHRNIPRPKGRTHWFRHALDRVLEAAKIVVVTLLVPEWVLAWALRQYLSARTFGRELQKACEQTTQEKTSVGENSDTGERERPGSRSSDHGTVGVDQQPDHSPLLPGKYDGHLKDDDLTTRHGFYTIMGGFHLYDKGQPIHPLSQNEVLDLVKTGDIVPPTDEELRGWSQGDTLSKTIAVVQTLWFFVQATARHLEGLPITQLEVMTLAYATMTVAMYFAWWCKPKNVGVPTRVTVKMPHDLPEAIPVKPQKWYWHVVSVISGTQDHKVDLRTQHNVPIFYSGGTGDEIELYADIIALFAATGFGAIHFAAWRYVFPSGVEEIIWRVSSVVIVAVPVLLLAILQPWMSLTGLKGRPTGWKPSEALTYVVIVSGLIYVTARMLLIALAFSTLRSLPNDAYQSVQWTLLIPHFT</sequence>
<name>A0ACB8T1T6_9AGAM</name>
<reference evidence="1" key="2">
    <citation type="journal article" date="2022" name="New Phytol.">
        <title>Evolutionary transition to the ectomycorrhizal habit in the genomes of a hyperdiverse lineage of mushroom-forming fungi.</title>
        <authorList>
            <person name="Looney B."/>
            <person name="Miyauchi S."/>
            <person name="Morin E."/>
            <person name="Drula E."/>
            <person name="Courty P.E."/>
            <person name="Kohler A."/>
            <person name="Kuo A."/>
            <person name="LaButti K."/>
            <person name="Pangilinan J."/>
            <person name="Lipzen A."/>
            <person name="Riley R."/>
            <person name="Andreopoulos W."/>
            <person name="He G."/>
            <person name="Johnson J."/>
            <person name="Nolan M."/>
            <person name="Tritt A."/>
            <person name="Barry K.W."/>
            <person name="Grigoriev I.V."/>
            <person name="Nagy L.G."/>
            <person name="Hibbett D."/>
            <person name="Henrissat B."/>
            <person name="Matheny P.B."/>
            <person name="Labbe J."/>
            <person name="Martin F.M."/>
        </authorList>
    </citation>
    <scope>NUCLEOTIDE SEQUENCE</scope>
    <source>
        <strain evidence="1">HHB10654</strain>
    </source>
</reference>
<dbReference type="EMBL" id="MU277206">
    <property type="protein sequence ID" value="KAI0062799.1"/>
    <property type="molecule type" value="Genomic_DNA"/>
</dbReference>
<protein>
    <submittedName>
        <fullName evidence="1">Uncharacterized protein</fullName>
    </submittedName>
</protein>
<gene>
    <name evidence="1" type="ORF">BV25DRAFT_1825343</name>
</gene>
<accession>A0ACB8T1T6</accession>
<proteinExistence type="predicted"/>
<reference evidence="1" key="1">
    <citation type="submission" date="2021-03" db="EMBL/GenBank/DDBJ databases">
        <authorList>
            <consortium name="DOE Joint Genome Institute"/>
            <person name="Ahrendt S."/>
            <person name="Looney B.P."/>
            <person name="Miyauchi S."/>
            <person name="Morin E."/>
            <person name="Drula E."/>
            <person name="Courty P.E."/>
            <person name="Chicoki N."/>
            <person name="Fauchery L."/>
            <person name="Kohler A."/>
            <person name="Kuo A."/>
            <person name="Labutti K."/>
            <person name="Pangilinan J."/>
            <person name="Lipzen A."/>
            <person name="Riley R."/>
            <person name="Andreopoulos W."/>
            <person name="He G."/>
            <person name="Johnson J."/>
            <person name="Barry K.W."/>
            <person name="Grigoriev I.V."/>
            <person name="Nagy L."/>
            <person name="Hibbett D."/>
            <person name="Henrissat B."/>
            <person name="Matheny P.B."/>
            <person name="Labbe J."/>
            <person name="Martin F."/>
        </authorList>
    </citation>
    <scope>NUCLEOTIDE SEQUENCE</scope>
    <source>
        <strain evidence="1">HHB10654</strain>
    </source>
</reference>
<evidence type="ECO:0000313" key="1">
    <source>
        <dbReference type="EMBL" id="KAI0062799.1"/>
    </source>
</evidence>